<dbReference type="InterPro" id="IPR002509">
    <property type="entry name" value="NODB_dom"/>
</dbReference>
<dbReference type="EMBL" id="CP102252">
    <property type="protein sequence ID" value="UWN63769.1"/>
    <property type="molecule type" value="Genomic_DNA"/>
</dbReference>
<dbReference type="Gene3D" id="3.20.20.370">
    <property type="entry name" value="Glycoside hydrolase/deacetylase"/>
    <property type="match status" value="1"/>
</dbReference>
<dbReference type="InterPro" id="IPR022560">
    <property type="entry name" value="DUF3473"/>
</dbReference>
<name>A0ABY5V426_9BACT</name>
<dbReference type="RefSeq" id="WP_019151633.1">
    <property type="nucleotide sequence ID" value="NZ_CP102252.1"/>
</dbReference>
<dbReference type="CDD" id="cd10941">
    <property type="entry name" value="CE4_PuuE_HpPgdA_like_2"/>
    <property type="match status" value="1"/>
</dbReference>
<sequence>MYILTFDVEEWFHLLDNDSTRSEAEWVRYPVRIYENMERIFRILEDTDTRATFFVIGWIARTYPDLVRRIAEKYEIGSHTMNHQLVWQQNRKAFKEDVSASVSLLEDITGKPVRYFRAPGFSIRSSEAWAFEVIQECGIEVDCSVFPAHHAHGGIPSYGRAVPSVISHEGVRIKEFPICTKEIGGRHIIFSGGGYFRLFPYWLIRKWAEEKSEYMISYIHPRDLDAGQPMIGELPWSRKFKSYVGLKGADRKLRRLLTDFPFTDLAAADRLVDWTGAPVVEL</sequence>
<organism evidence="3 4">
    <name type="scientific">Alistipes senegalensis JC50</name>
    <dbReference type="NCBI Taxonomy" id="1033732"/>
    <lineage>
        <taxon>Bacteria</taxon>
        <taxon>Pseudomonadati</taxon>
        <taxon>Bacteroidota</taxon>
        <taxon>Bacteroidia</taxon>
        <taxon>Bacteroidales</taxon>
        <taxon>Rikenellaceae</taxon>
        <taxon>Alistipes</taxon>
    </lineage>
</organism>
<dbReference type="SUPFAM" id="SSF88713">
    <property type="entry name" value="Glycoside hydrolase/deacetylase"/>
    <property type="match status" value="1"/>
</dbReference>
<keyword evidence="4" id="KW-1185">Reference proteome</keyword>
<dbReference type="InterPro" id="IPR050248">
    <property type="entry name" value="Polysacc_deacetylase_ArnD"/>
</dbReference>
<feature type="domain" description="NodB homology" evidence="1">
    <location>
        <begin position="35"/>
        <end position="123"/>
    </location>
</feature>
<evidence type="ECO:0000259" key="2">
    <source>
        <dbReference type="Pfam" id="PF11959"/>
    </source>
</evidence>
<dbReference type="InterPro" id="IPR045235">
    <property type="entry name" value="PuuE_HpPgdA-like"/>
</dbReference>
<gene>
    <name evidence="3" type="ORF">NQ519_08250</name>
</gene>
<dbReference type="Pfam" id="PF11959">
    <property type="entry name" value="DUF3473"/>
    <property type="match status" value="1"/>
</dbReference>
<accession>A0ABY5V426</accession>
<dbReference type="Pfam" id="PF01522">
    <property type="entry name" value="Polysacc_deac_1"/>
    <property type="match status" value="1"/>
</dbReference>
<proteinExistence type="predicted"/>
<evidence type="ECO:0000313" key="4">
    <source>
        <dbReference type="Proteomes" id="UP001058267"/>
    </source>
</evidence>
<feature type="domain" description="DUF3473" evidence="2">
    <location>
        <begin position="143"/>
        <end position="266"/>
    </location>
</feature>
<evidence type="ECO:0000313" key="3">
    <source>
        <dbReference type="EMBL" id="UWN63769.1"/>
    </source>
</evidence>
<evidence type="ECO:0000259" key="1">
    <source>
        <dbReference type="Pfam" id="PF01522"/>
    </source>
</evidence>
<dbReference type="PANTHER" id="PTHR10587">
    <property type="entry name" value="GLYCOSYL TRANSFERASE-RELATED"/>
    <property type="match status" value="1"/>
</dbReference>
<reference evidence="3" key="1">
    <citation type="journal article" date="2022" name="Cell">
        <title>Design, construction, and in vivo augmentation of a complex gut microbiome.</title>
        <authorList>
            <person name="Cheng A.G."/>
            <person name="Ho P.Y."/>
            <person name="Aranda-Diaz A."/>
            <person name="Jain S."/>
            <person name="Yu F.B."/>
            <person name="Meng X."/>
            <person name="Wang M."/>
            <person name="Iakiviak M."/>
            <person name="Nagashima K."/>
            <person name="Zhao A."/>
            <person name="Murugkar P."/>
            <person name="Patil A."/>
            <person name="Atabakhsh K."/>
            <person name="Weakley A."/>
            <person name="Yan J."/>
            <person name="Brumbaugh A.R."/>
            <person name="Higginbottom S."/>
            <person name="Dimas A."/>
            <person name="Shiver A.L."/>
            <person name="Deutschbauer A."/>
            <person name="Neff N."/>
            <person name="Sonnenburg J.L."/>
            <person name="Huang K.C."/>
            <person name="Fischbach M.A."/>
        </authorList>
    </citation>
    <scope>NUCLEOTIDE SEQUENCE</scope>
    <source>
        <strain evidence="3">JC50</strain>
    </source>
</reference>
<dbReference type="Proteomes" id="UP001058267">
    <property type="component" value="Chromosome"/>
</dbReference>
<dbReference type="InterPro" id="IPR011330">
    <property type="entry name" value="Glyco_hydro/deAcase_b/a-brl"/>
</dbReference>
<protein>
    <submittedName>
        <fullName evidence="3">Polysaccharide deacetylase family protein</fullName>
    </submittedName>
</protein>
<dbReference type="PANTHER" id="PTHR10587:SF137">
    <property type="entry name" value="4-DEOXY-4-FORMAMIDO-L-ARABINOSE-PHOSPHOUNDECAPRENOL DEFORMYLASE ARND-RELATED"/>
    <property type="match status" value="1"/>
</dbReference>